<sequence>KFIMLSNYPGGIRTYVDAETGGHYAVWFYPETKEIKLFSGTTFDINPGLVTLGQYKGHLYDAKVDVFYHLKVIHKGKQIKVWFGKNKDKAEKIIEANDGKFKSGLFAFDGYNQPVHFDNILITGPGIPRSDGEAVESQNKLAIVWGILKSNKISKRG</sequence>
<feature type="non-terminal residue" evidence="1">
    <location>
        <position position="1"/>
    </location>
</feature>
<name>A0A382BAF7_9ZZZZ</name>
<organism evidence="1">
    <name type="scientific">marine metagenome</name>
    <dbReference type="NCBI Taxonomy" id="408172"/>
    <lineage>
        <taxon>unclassified sequences</taxon>
        <taxon>metagenomes</taxon>
        <taxon>ecological metagenomes</taxon>
    </lineage>
</organism>
<reference evidence="1" key="1">
    <citation type="submission" date="2018-05" db="EMBL/GenBank/DDBJ databases">
        <authorList>
            <person name="Lanie J.A."/>
            <person name="Ng W.-L."/>
            <person name="Kazmierczak K.M."/>
            <person name="Andrzejewski T.M."/>
            <person name="Davidsen T.M."/>
            <person name="Wayne K.J."/>
            <person name="Tettelin H."/>
            <person name="Glass J.I."/>
            <person name="Rusch D."/>
            <person name="Podicherti R."/>
            <person name="Tsui H.-C.T."/>
            <person name="Winkler M.E."/>
        </authorList>
    </citation>
    <scope>NUCLEOTIDE SEQUENCE</scope>
</reference>
<protein>
    <submittedName>
        <fullName evidence="1">Uncharacterized protein</fullName>
    </submittedName>
</protein>
<proteinExistence type="predicted"/>
<dbReference type="AlphaFoldDB" id="A0A382BAF7"/>
<dbReference type="EMBL" id="UINC01028924">
    <property type="protein sequence ID" value="SVB10785.1"/>
    <property type="molecule type" value="Genomic_DNA"/>
</dbReference>
<gene>
    <name evidence="1" type="ORF">METZ01_LOCUS163639</name>
</gene>
<evidence type="ECO:0000313" key="1">
    <source>
        <dbReference type="EMBL" id="SVB10785.1"/>
    </source>
</evidence>
<accession>A0A382BAF7</accession>
<dbReference type="Gene3D" id="2.60.120.560">
    <property type="entry name" value="Exo-inulinase, domain 1"/>
    <property type="match status" value="1"/>
</dbReference>